<evidence type="ECO:0000259" key="2">
    <source>
        <dbReference type="Pfam" id="PF13360"/>
    </source>
</evidence>
<evidence type="ECO:0008006" key="4">
    <source>
        <dbReference type="Google" id="ProtNLM"/>
    </source>
</evidence>
<dbReference type="InterPro" id="IPR018391">
    <property type="entry name" value="PQQ_b-propeller_rpt"/>
</dbReference>
<dbReference type="InterPro" id="IPR011047">
    <property type="entry name" value="Quinoprotein_ADH-like_sf"/>
</dbReference>
<dbReference type="SUPFAM" id="SSF50998">
    <property type="entry name" value="Quinoprotein alcohol dehydrogenase-like"/>
    <property type="match status" value="1"/>
</dbReference>
<dbReference type="Gene3D" id="3.60.21.10">
    <property type="match status" value="1"/>
</dbReference>
<dbReference type="PANTHER" id="PTHR43143:SF1">
    <property type="entry name" value="SERINE_THREONINE-PROTEIN PHOSPHATASE CPPED1"/>
    <property type="match status" value="1"/>
</dbReference>
<dbReference type="InterPro" id="IPR029052">
    <property type="entry name" value="Metallo-depent_PP-like"/>
</dbReference>
<dbReference type="SUPFAM" id="SSF56300">
    <property type="entry name" value="Metallo-dependent phosphatases"/>
    <property type="match status" value="1"/>
</dbReference>
<dbReference type="EMBL" id="DRTD01000185">
    <property type="protein sequence ID" value="HHE54637.1"/>
    <property type="molecule type" value="Genomic_DNA"/>
</dbReference>
<gene>
    <name evidence="3" type="ORF">ENL21_02565</name>
</gene>
<sequence length="547" mass="62582">MKKMFLLIIFLFLIGCTSNEFKIGWLSDTHVSPFTSGPQDLRAVVRDINQKDDIDLVIVSGDITDTNTGNNLILAKRILDSLKVPYFIIPGNHDTKWSDSGLEKFRRLFKDDKFVFDFKGIKFIGLHQGPVLRMADGHFSPDDLNWLKNILKKMNRSGQPVVFVTHYPLFPVHHVDNALNFFKIIKGYNVKMILSGHVHRNKVSNAYGIPQIMGRSILRRDSLPAYNIIKFSGDSVIFFVKYVGLPHLKQWAKLDFRKKYQIEDSLIRRPDFSINQIYPQVKESWRVSMASLITASPNFDGHFVYIGDHAGKLHCINSETGRQVWQRAFPGALFSQVAIEKDRLLFTSADSNVYCIKNIDGSEFWKFKTQAPLYSIPIVHGDTVFVAGNDGNCYALSLRTGQPIWVVDGIKGYVECKPLLVKDKIIFGAWDGHLYALKRKNGRLAWKWSGPRQNILFSPAACWPVTLNDQVFFATPDRYLNNVHLKDGHTFWRDHRFKVRETDGSNGHLVFAKTMQDTVVALIPNKGKPIYAWIKNLQFGYDFANSM</sequence>
<dbReference type="PROSITE" id="PS51257">
    <property type="entry name" value="PROKAR_LIPOPROTEIN"/>
    <property type="match status" value="1"/>
</dbReference>
<dbReference type="AlphaFoldDB" id="A0A7V5H2T5"/>
<dbReference type="Proteomes" id="UP000886111">
    <property type="component" value="Unassembled WGS sequence"/>
</dbReference>
<dbReference type="InterPro" id="IPR002372">
    <property type="entry name" value="PQQ_rpt_dom"/>
</dbReference>
<reference evidence="3" key="1">
    <citation type="journal article" date="2020" name="mSystems">
        <title>Genome- and Community-Level Interaction Insights into Carbon Utilization and Element Cycling Functions of Hydrothermarchaeota in Hydrothermal Sediment.</title>
        <authorList>
            <person name="Zhou Z."/>
            <person name="Liu Y."/>
            <person name="Xu W."/>
            <person name="Pan J."/>
            <person name="Luo Z.H."/>
            <person name="Li M."/>
        </authorList>
    </citation>
    <scope>NUCLEOTIDE SEQUENCE [LARGE SCALE GENOMIC DNA]</scope>
    <source>
        <strain evidence="3">HyVt-76</strain>
    </source>
</reference>
<dbReference type="Pfam" id="PF00149">
    <property type="entry name" value="Metallophos"/>
    <property type="match status" value="1"/>
</dbReference>
<dbReference type="InterPro" id="IPR051918">
    <property type="entry name" value="STPP_CPPED1"/>
</dbReference>
<organism evidence="3">
    <name type="scientific">Caldithrix abyssi</name>
    <dbReference type="NCBI Taxonomy" id="187145"/>
    <lineage>
        <taxon>Bacteria</taxon>
        <taxon>Pseudomonadati</taxon>
        <taxon>Calditrichota</taxon>
        <taxon>Calditrichia</taxon>
        <taxon>Calditrichales</taxon>
        <taxon>Calditrichaceae</taxon>
        <taxon>Caldithrix</taxon>
    </lineage>
</organism>
<evidence type="ECO:0000259" key="1">
    <source>
        <dbReference type="Pfam" id="PF00149"/>
    </source>
</evidence>
<dbReference type="PANTHER" id="PTHR43143">
    <property type="entry name" value="METALLOPHOSPHOESTERASE, CALCINEURIN SUPERFAMILY"/>
    <property type="match status" value="1"/>
</dbReference>
<dbReference type="SMART" id="SM00564">
    <property type="entry name" value="PQQ"/>
    <property type="match status" value="4"/>
</dbReference>
<protein>
    <recommendedName>
        <fullName evidence="4">Calcineurin-like phosphoesterase domain-containing protein</fullName>
    </recommendedName>
</protein>
<feature type="domain" description="Calcineurin-like phosphoesterase" evidence="1">
    <location>
        <begin position="21"/>
        <end position="200"/>
    </location>
</feature>
<accession>A0A7V5H2T5</accession>
<comment type="caution">
    <text evidence="3">The sequence shown here is derived from an EMBL/GenBank/DDBJ whole genome shotgun (WGS) entry which is preliminary data.</text>
</comment>
<proteinExistence type="predicted"/>
<feature type="domain" description="Pyrrolo-quinoline quinone repeat" evidence="2">
    <location>
        <begin position="337"/>
        <end position="528"/>
    </location>
</feature>
<evidence type="ECO:0000313" key="3">
    <source>
        <dbReference type="EMBL" id="HHE54637.1"/>
    </source>
</evidence>
<dbReference type="InterPro" id="IPR004843">
    <property type="entry name" value="Calcineurin-like_PHP"/>
</dbReference>
<dbReference type="InterPro" id="IPR015943">
    <property type="entry name" value="WD40/YVTN_repeat-like_dom_sf"/>
</dbReference>
<dbReference type="Pfam" id="PF13360">
    <property type="entry name" value="PQQ_2"/>
    <property type="match status" value="1"/>
</dbReference>
<dbReference type="Gene3D" id="2.130.10.10">
    <property type="entry name" value="YVTN repeat-like/Quinoprotein amine dehydrogenase"/>
    <property type="match status" value="1"/>
</dbReference>
<name>A0A7V5H2T5_CALAY</name>
<feature type="non-terminal residue" evidence="3">
    <location>
        <position position="547"/>
    </location>
</feature>
<dbReference type="GO" id="GO:0016787">
    <property type="term" value="F:hydrolase activity"/>
    <property type="evidence" value="ECO:0007669"/>
    <property type="project" value="InterPro"/>
</dbReference>